<gene>
    <name evidence="6" type="ORF">DV733_12385</name>
</gene>
<dbReference type="Gene3D" id="3.10.105.10">
    <property type="entry name" value="Dipeptide-binding Protein, Domain 3"/>
    <property type="match status" value="1"/>
</dbReference>
<feature type="region of interest" description="Disordered" evidence="4">
    <location>
        <begin position="358"/>
        <end position="407"/>
    </location>
</feature>
<dbReference type="PROSITE" id="PS50011">
    <property type="entry name" value="PROTEIN_KINASE_DOM"/>
    <property type="match status" value="1"/>
</dbReference>
<dbReference type="SUPFAM" id="SSF56112">
    <property type="entry name" value="Protein kinase-like (PK-like)"/>
    <property type="match status" value="1"/>
</dbReference>
<dbReference type="GO" id="GO:0015833">
    <property type="term" value="P:peptide transport"/>
    <property type="evidence" value="ECO:0007669"/>
    <property type="project" value="TreeGrafter"/>
</dbReference>
<keyword evidence="2" id="KW-0813">Transport</keyword>
<evidence type="ECO:0000256" key="3">
    <source>
        <dbReference type="ARBA" id="ARBA00022729"/>
    </source>
</evidence>
<dbReference type="PANTHER" id="PTHR30290">
    <property type="entry name" value="PERIPLASMIC BINDING COMPONENT OF ABC TRANSPORTER"/>
    <property type="match status" value="1"/>
</dbReference>
<feature type="region of interest" description="Disordered" evidence="4">
    <location>
        <begin position="250"/>
        <end position="335"/>
    </location>
</feature>
<dbReference type="SUPFAM" id="SSF53850">
    <property type="entry name" value="Periplasmic binding protein-like II"/>
    <property type="match status" value="1"/>
</dbReference>
<accession>A0A4D6HD12</accession>
<name>A0A4D6HD12_9EURY</name>
<dbReference type="OrthoDB" id="41005at2157"/>
<dbReference type="KEGG" id="hsn:DV733_12385"/>
<dbReference type="Gene3D" id="3.40.190.10">
    <property type="entry name" value="Periplasmic binding protein-like II"/>
    <property type="match status" value="1"/>
</dbReference>
<dbReference type="InterPro" id="IPR011009">
    <property type="entry name" value="Kinase-like_dom_sf"/>
</dbReference>
<dbReference type="AlphaFoldDB" id="A0A4D6HD12"/>
<dbReference type="Gene3D" id="1.10.510.10">
    <property type="entry name" value="Transferase(Phosphotransferase) domain 1"/>
    <property type="match status" value="1"/>
</dbReference>
<dbReference type="GO" id="GO:0005524">
    <property type="term" value="F:ATP binding"/>
    <property type="evidence" value="ECO:0007669"/>
    <property type="project" value="InterPro"/>
</dbReference>
<feature type="compositionally biased region" description="Polar residues" evidence="4">
    <location>
        <begin position="279"/>
        <end position="290"/>
    </location>
</feature>
<dbReference type="STRING" id="1457250.GCA_000755225_00410"/>
<dbReference type="RefSeq" id="WP_079979476.1">
    <property type="nucleotide sequence ID" value="NZ_CP031310.1"/>
</dbReference>
<dbReference type="GO" id="GO:0004672">
    <property type="term" value="F:protein kinase activity"/>
    <property type="evidence" value="ECO:0007669"/>
    <property type="project" value="InterPro"/>
</dbReference>
<evidence type="ECO:0000256" key="1">
    <source>
        <dbReference type="ARBA" id="ARBA00005695"/>
    </source>
</evidence>
<dbReference type="CDD" id="cd00995">
    <property type="entry name" value="PBP2_NikA_DppA_OppA_like"/>
    <property type="match status" value="1"/>
</dbReference>
<evidence type="ECO:0000259" key="5">
    <source>
        <dbReference type="PROSITE" id="PS50011"/>
    </source>
</evidence>
<evidence type="ECO:0000313" key="7">
    <source>
        <dbReference type="Proteomes" id="UP000296706"/>
    </source>
</evidence>
<dbReference type="InterPro" id="IPR000719">
    <property type="entry name" value="Prot_kinase_dom"/>
</dbReference>
<dbReference type="EMBL" id="CP031310">
    <property type="protein sequence ID" value="QCC51974.1"/>
    <property type="molecule type" value="Genomic_DNA"/>
</dbReference>
<feature type="compositionally biased region" description="Polar residues" evidence="4">
    <location>
        <begin position="299"/>
        <end position="321"/>
    </location>
</feature>
<evidence type="ECO:0000256" key="2">
    <source>
        <dbReference type="ARBA" id="ARBA00022448"/>
    </source>
</evidence>
<dbReference type="InterPro" id="IPR000914">
    <property type="entry name" value="SBP_5_dom"/>
</dbReference>
<comment type="similarity">
    <text evidence="1">Belongs to the bacterial solute-binding protein 5 family.</text>
</comment>
<dbReference type="GeneID" id="39848672"/>
<sequence>MSDSGDDFVNSARGIRSGSCVLDGEYLSQYRGDLTDGQENVRIFTTAPSITTQSVQDAFWQATSGWFNPSSHENVVTVYDRGRSPRPWVAVETVDGARLGDVQSELSIADAHAVASDTAEALRVAGLYNATHGSLSPTDIWVTGLSGSADATAVVDEWGLERACRVAAGERPVSLFTAPELVDEPTAVTDQTDVYGLGAITYYALTGEPPFTIAEVEAGPGPEQVTPPSTLVPELPSAVDDVILTALAPTPGARQSSPSQFGTDFSLAFPDGFFDSRPDSNQTQTASTGQPAGDDRSAANGQPVGNSSTHKPSSGPQSGGDSTDRTDPGSDSSFPLSRRSVLGFLGLAGGGSVVATQLLGDSDSSGEPTDGSGDESGNGGFATSPDPETTAPPRETPTPDEPSAELDPSIYADKAQEAWEVITEYSDSDASLVRQAHVDIEEAVRDSAIVLNFMHDVRERFWYDHVDVPKYGTLGPSHQRHTDTQLTDGSTELNLFLDYLDSIDPIESDDEASSTVITQLYEPLVNYPDGVPELNNLLIEGFELSEDQTTYTFTLKEGVTFHDGTELTAQDVKYSWRRVAESENSIRSDFLLDETTGVGAVHETASDGNVVPDSLGVRAVDDYTLKLELETPNPDALDILTYPVFSVVPEGIVGDIDGYTGDVSHEEFRQNVANGTGPFTYGAFTVNEEFRVTRFEEYHAEAADIESIHWNIVGGQEERYALAIEKEADIFQLPTQYYDPGNVDATEDDRGREVGTYGPLDNGETVNYLAVPELVTRYFGFNARNVPIEVRRAVAYVLDQQAIVDELFASRGVPAYSFTPPGIWPTGRGGYEQFVDEYPYSPDEVDVESAREVLDEGGFTPDDPFDLTVTTFDIETYVQAAEDLRDHLAGNGVEIDIDSAGFGILQERGYNGNLEMYSLGWGWSWDSLRFGHYGFEPKNTDTSRMPEETDGYYLDWQTELSEEYR</sequence>
<organism evidence="6 7">
    <name type="scientific">Halapricum salinum</name>
    <dbReference type="NCBI Taxonomy" id="1457250"/>
    <lineage>
        <taxon>Archaea</taxon>
        <taxon>Methanobacteriati</taxon>
        <taxon>Methanobacteriota</taxon>
        <taxon>Stenosarchaea group</taxon>
        <taxon>Halobacteria</taxon>
        <taxon>Halobacteriales</taxon>
        <taxon>Haloarculaceae</taxon>
        <taxon>Halapricum</taxon>
    </lineage>
</organism>
<feature type="compositionally biased region" description="Polar residues" evidence="4">
    <location>
        <begin position="253"/>
        <end position="263"/>
    </location>
</feature>
<feature type="domain" description="Protein kinase" evidence="5">
    <location>
        <begin position="1"/>
        <end position="274"/>
    </location>
</feature>
<protein>
    <recommendedName>
        <fullName evidence="5">Protein kinase domain-containing protein</fullName>
    </recommendedName>
</protein>
<dbReference type="InterPro" id="IPR039424">
    <property type="entry name" value="SBP_5"/>
</dbReference>
<evidence type="ECO:0000256" key="4">
    <source>
        <dbReference type="SAM" id="MobiDB-lite"/>
    </source>
</evidence>
<dbReference type="PANTHER" id="PTHR30290:SF9">
    <property type="entry name" value="OLIGOPEPTIDE-BINDING PROTEIN APPA"/>
    <property type="match status" value="1"/>
</dbReference>
<proteinExistence type="inferred from homology"/>
<dbReference type="GO" id="GO:1904680">
    <property type="term" value="F:peptide transmembrane transporter activity"/>
    <property type="evidence" value="ECO:0007669"/>
    <property type="project" value="TreeGrafter"/>
</dbReference>
<evidence type="ECO:0000313" key="6">
    <source>
        <dbReference type="EMBL" id="QCC51974.1"/>
    </source>
</evidence>
<keyword evidence="7" id="KW-1185">Reference proteome</keyword>
<keyword evidence="3" id="KW-0732">Signal</keyword>
<reference evidence="6 7" key="1">
    <citation type="journal article" date="2019" name="Nat. Commun.">
        <title>A new type of DNA phosphorothioation-based antiviral system in archaea.</title>
        <authorList>
            <person name="Xiong L."/>
            <person name="Liu S."/>
            <person name="Chen S."/>
            <person name="Xiao Y."/>
            <person name="Zhu B."/>
            <person name="Gao Y."/>
            <person name="Zhang Y."/>
            <person name="Chen B."/>
            <person name="Luo J."/>
            <person name="Deng Z."/>
            <person name="Chen X."/>
            <person name="Wang L."/>
            <person name="Chen S."/>
        </authorList>
    </citation>
    <scope>NUCLEOTIDE SEQUENCE [LARGE SCALE GENOMIC DNA]</scope>
    <source>
        <strain evidence="6 7">CBA1105</strain>
    </source>
</reference>
<dbReference type="Proteomes" id="UP000296706">
    <property type="component" value="Chromosome"/>
</dbReference>
<dbReference type="Pfam" id="PF00496">
    <property type="entry name" value="SBP_bac_5"/>
    <property type="match status" value="1"/>
</dbReference>